<name>A0ABS0Y861_9HYPH</name>
<keyword evidence="4" id="KW-1185">Reference proteome</keyword>
<evidence type="ECO:0000259" key="2">
    <source>
        <dbReference type="Pfam" id="PF12172"/>
    </source>
</evidence>
<accession>A0ABS0Y861</accession>
<evidence type="ECO:0000313" key="3">
    <source>
        <dbReference type="EMBL" id="MBJ6128105.1"/>
    </source>
</evidence>
<dbReference type="InterPro" id="IPR052513">
    <property type="entry name" value="Thioester_dehydratase-like"/>
</dbReference>
<sequence length="129" mass="13981">MSPDPRFDGPGPEEVWLTALKEGRFLLQHCRTCHACRFPPALVCGACGSSEIEWKEASGRGTIYSTTTVRERDNNYNVSLVDLAEGARMMSRVDGVSPDEVRIGMEVQARIVAEPEPIVLFAPSAGGAS</sequence>
<feature type="domain" description="ChsH2 rubredoxin-like zinc ribbon" evidence="2">
    <location>
        <begin position="19"/>
        <end position="53"/>
    </location>
</feature>
<dbReference type="Proteomes" id="UP000620670">
    <property type="component" value="Unassembled WGS sequence"/>
</dbReference>
<dbReference type="EMBL" id="JAELXT010000039">
    <property type="protein sequence ID" value="MBJ6128105.1"/>
    <property type="molecule type" value="Genomic_DNA"/>
</dbReference>
<proteinExistence type="predicted"/>
<reference evidence="4" key="1">
    <citation type="submission" date="2020-12" db="EMBL/GenBank/DDBJ databases">
        <title>Hymenobacter sp.</title>
        <authorList>
            <person name="Kim M.K."/>
        </authorList>
    </citation>
    <scope>NUCLEOTIDE SEQUENCE [LARGE SCALE GENOMIC DNA]</scope>
    <source>
        <strain evidence="4">BT325</strain>
    </source>
</reference>
<dbReference type="Pfam" id="PF12172">
    <property type="entry name" value="zf-ChsH2"/>
    <property type="match status" value="1"/>
</dbReference>
<organism evidence="3 4">
    <name type="scientific">Microvirga splendida</name>
    <dbReference type="NCBI Taxonomy" id="2795727"/>
    <lineage>
        <taxon>Bacteria</taxon>
        <taxon>Pseudomonadati</taxon>
        <taxon>Pseudomonadota</taxon>
        <taxon>Alphaproteobacteria</taxon>
        <taxon>Hyphomicrobiales</taxon>
        <taxon>Methylobacteriaceae</taxon>
        <taxon>Microvirga</taxon>
    </lineage>
</organism>
<dbReference type="SUPFAM" id="SSF50249">
    <property type="entry name" value="Nucleic acid-binding proteins"/>
    <property type="match status" value="1"/>
</dbReference>
<gene>
    <name evidence="3" type="ORF">JAO75_22140</name>
</gene>
<dbReference type="InterPro" id="IPR022002">
    <property type="entry name" value="ChsH2_Znr"/>
</dbReference>
<dbReference type="InterPro" id="IPR012340">
    <property type="entry name" value="NA-bd_OB-fold"/>
</dbReference>
<dbReference type="InterPro" id="IPR002878">
    <property type="entry name" value="ChsH2_C"/>
</dbReference>
<feature type="domain" description="ChsH2 C-terminal OB-fold" evidence="1">
    <location>
        <begin position="54"/>
        <end position="111"/>
    </location>
</feature>
<dbReference type="PANTHER" id="PTHR34075">
    <property type="entry name" value="BLR3430 PROTEIN"/>
    <property type="match status" value="1"/>
</dbReference>
<dbReference type="Gene3D" id="6.10.30.10">
    <property type="match status" value="1"/>
</dbReference>
<dbReference type="Pfam" id="PF01796">
    <property type="entry name" value="OB_ChsH2_C"/>
    <property type="match status" value="1"/>
</dbReference>
<comment type="caution">
    <text evidence="3">The sequence shown here is derived from an EMBL/GenBank/DDBJ whole genome shotgun (WGS) entry which is preliminary data.</text>
</comment>
<dbReference type="PANTHER" id="PTHR34075:SF5">
    <property type="entry name" value="BLR3430 PROTEIN"/>
    <property type="match status" value="1"/>
</dbReference>
<dbReference type="RefSeq" id="WP_199051380.1">
    <property type="nucleotide sequence ID" value="NZ_JAELXT010000039.1"/>
</dbReference>
<protein>
    <submittedName>
        <fullName evidence="3">OB-fold domain-containing protein</fullName>
    </submittedName>
</protein>
<evidence type="ECO:0000259" key="1">
    <source>
        <dbReference type="Pfam" id="PF01796"/>
    </source>
</evidence>
<evidence type="ECO:0000313" key="4">
    <source>
        <dbReference type="Proteomes" id="UP000620670"/>
    </source>
</evidence>